<proteinExistence type="predicted"/>
<comment type="caution">
    <text evidence="1">The sequence shown here is derived from an EMBL/GenBank/DDBJ whole genome shotgun (WGS) entry which is preliminary data.</text>
</comment>
<organism evidence="1 2">
    <name type="scientific">Seohaeicola nanhaiensis</name>
    <dbReference type="NCBI Taxonomy" id="1387282"/>
    <lineage>
        <taxon>Bacteria</taxon>
        <taxon>Pseudomonadati</taxon>
        <taxon>Pseudomonadota</taxon>
        <taxon>Alphaproteobacteria</taxon>
        <taxon>Rhodobacterales</taxon>
        <taxon>Roseobacteraceae</taxon>
        <taxon>Seohaeicola</taxon>
    </lineage>
</organism>
<dbReference type="Proteomes" id="UP001595973">
    <property type="component" value="Unassembled WGS sequence"/>
</dbReference>
<accession>A0ABV9KHL9</accession>
<evidence type="ECO:0000313" key="2">
    <source>
        <dbReference type="Proteomes" id="UP001595973"/>
    </source>
</evidence>
<protein>
    <recommendedName>
        <fullName evidence="3">LacI family transcriptional regulator</fullName>
    </recommendedName>
</protein>
<keyword evidence="2" id="KW-1185">Reference proteome</keyword>
<reference evidence="2" key="1">
    <citation type="journal article" date="2019" name="Int. J. Syst. Evol. Microbiol.">
        <title>The Global Catalogue of Microorganisms (GCM) 10K type strain sequencing project: providing services to taxonomists for standard genome sequencing and annotation.</title>
        <authorList>
            <consortium name="The Broad Institute Genomics Platform"/>
            <consortium name="The Broad Institute Genome Sequencing Center for Infectious Disease"/>
            <person name="Wu L."/>
            <person name="Ma J."/>
        </authorList>
    </citation>
    <scope>NUCLEOTIDE SEQUENCE [LARGE SCALE GENOMIC DNA]</scope>
    <source>
        <strain evidence="2">CGMCC 4.7283</strain>
    </source>
</reference>
<dbReference type="EMBL" id="JBHSGI010000012">
    <property type="protein sequence ID" value="MFC4669448.1"/>
    <property type="molecule type" value="Genomic_DNA"/>
</dbReference>
<sequence>MNRAKPTPETVTVRIPFRLVKRGGRKEMQLPEGAPQRRRTDSTLVKALARAFRWKRMLETGAFATVAELAAHEGIAPSYMTRLLRMTLLAPEVVQTILDGRQGAEMTLARILEPFPIEWEDQTLDGAIEWNSRF</sequence>
<gene>
    <name evidence="1" type="ORF">ACFO5X_12870</name>
</gene>
<evidence type="ECO:0008006" key="3">
    <source>
        <dbReference type="Google" id="ProtNLM"/>
    </source>
</evidence>
<dbReference type="Gene3D" id="1.10.10.2830">
    <property type="match status" value="1"/>
</dbReference>
<name>A0ABV9KHL9_9RHOB</name>
<evidence type="ECO:0000313" key="1">
    <source>
        <dbReference type="EMBL" id="MFC4669448.1"/>
    </source>
</evidence>
<dbReference type="SUPFAM" id="SSF109709">
    <property type="entry name" value="KorB DNA-binding domain-like"/>
    <property type="match status" value="1"/>
</dbReference>
<dbReference type="RefSeq" id="WP_380717878.1">
    <property type="nucleotide sequence ID" value="NZ_JBHSGI010000012.1"/>
</dbReference>